<accession>A0A929MMY8</accession>
<evidence type="ECO:0000313" key="2">
    <source>
        <dbReference type="Proteomes" id="UP000757900"/>
    </source>
</evidence>
<sequence>MTKKDEGKSAKSGIDWNLENEANDWLKERSRGLKRGEKGFLTEEQMLRRRSKEVYTQVGVPDKAYYSGIFNRAHNPKAGCRKNDKDDLV</sequence>
<gene>
    <name evidence="1" type="ORF">HXK00_00305</name>
</gene>
<proteinExistence type="predicted"/>
<dbReference type="Proteomes" id="UP000757900">
    <property type="component" value="Unassembled WGS sequence"/>
</dbReference>
<comment type="caution">
    <text evidence="1">The sequence shown here is derived from an EMBL/GenBank/DDBJ whole genome shotgun (WGS) entry which is preliminary data.</text>
</comment>
<protein>
    <submittedName>
        <fullName evidence="1">Uncharacterized protein</fullName>
    </submittedName>
</protein>
<reference evidence="1" key="1">
    <citation type="submission" date="2020-04" db="EMBL/GenBank/DDBJ databases">
        <title>Deep metagenomics examines the oral microbiome during advanced dental caries in children, revealing novel taxa and co-occurrences with host molecules.</title>
        <authorList>
            <person name="Baker J.L."/>
            <person name="Morton J.T."/>
            <person name="Dinis M."/>
            <person name="Alvarez R."/>
            <person name="Tran N.C."/>
            <person name="Knight R."/>
            <person name="Edlund A."/>
        </authorList>
    </citation>
    <scope>NUCLEOTIDE SEQUENCE</scope>
    <source>
        <strain evidence="1">JCVI_23_bin.16</strain>
    </source>
</reference>
<name>A0A929MMY8_ABIDE</name>
<dbReference type="InterPro" id="IPR055660">
    <property type="entry name" value="DUF7236"/>
</dbReference>
<dbReference type="EMBL" id="JABZFV010000001">
    <property type="protein sequence ID" value="MBF0934067.1"/>
    <property type="molecule type" value="Genomic_DNA"/>
</dbReference>
<organism evidence="1 2">
    <name type="scientific">Abiotrophia defectiva</name>
    <name type="common">Streptococcus defectivus</name>
    <dbReference type="NCBI Taxonomy" id="46125"/>
    <lineage>
        <taxon>Bacteria</taxon>
        <taxon>Bacillati</taxon>
        <taxon>Bacillota</taxon>
        <taxon>Bacilli</taxon>
        <taxon>Lactobacillales</taxon>
        <taxon>Aerococcaceae</taxon>
        <taxon>Abiotrophia</taxon>
    </lineage>
</organism>
<evidence type="ECO:0000313" key="1">
    <source>
        <dbReference type="EMBL" id="MBF0934067.1"/>
    </source>
</evidence>
<dbReference type="Pfam" id="PF23883">
    <property type="entry name" value="DUF7236"/>
    <property type="match status" value="1"/>
</dbReference>
<dbReference type="AlphaFoldDB" id="A0A929MMY8"/>